<protein>
    <submittedName>
        <fullName evidence="1">Uncharacterized protein</fullName>
    </submittedName>
</protein>
<evidence type="ECO:0000313" key="1">
    <source>
        <dbReference type="EMBL" id="KAJ8622424.1"/>
    </source>
</evidence>
<dbReference type="EMBL" id="CM056818">
    <property type="protein sequence ID" value="KAJ8622424.1"/>
    <property type="molecule type" value="Genomic_DNA"/>
</dbReference>
<name>A0ACC2KN74_PERAE</name>
<sequence>MAMGIQLDSYSDTEDTYTVEFNDHFILTTVTATASVVNRWVSDIYRIHRRRLSRRDVHHFIVGLDVEWRPNFSRNRNPVATLQLCVGHRCLIFQLIYADYIPDSLVGFLSEPDFTFVGVGIAEDVEKLAEDYELFVGQTSELGSTAAEQLGVRDLNRAGLRRLANVVLEVDVEKPRRITMSKWDSEYLSSDQVMYACLDAFLSFEIGRNLF</sequence>
<organism evidence="1 2">
    <name type="scientific">Persea americana</name>
    <name type="common">Avocado</name>
    <dbReference type="NCBI Taxonomy" id="3435"/>
    <lineage>
        <taxon>Eukaryota</taxon>
        <taxon>Viridiplantae</taxon>
        <taxon>Streptophyta</taxon>
        <taxon>Embryophyta</taxon>
        <taxon>Tracheophyta</taxon>
        <taxon>Spermatophyta</taxon>
        <taxon>Magnoliopsida</taxon>
        <taxon>Magnoliidae</taxon>
        <taxon>Laurales</taxon>
        <taxon>Lauraceae</taxon>
        <taxon>Persea</taxon>
    </lineage>
</organism>
<reference evidence="1 2" key="1">
    <citation type="journal article" date="2022" name="Hortic Res">
        <title>A haplotype resolved chromosomal level avocado genome allows analysis of novel avocado genes.</title>
        <authorList>
            <person name="Nath O."/>
            <person name="Fletcher S.J."/>
            <person name="Hayward A."/>
            <person name="Shaw L.M."/>
            <person name="Masouleh A.K."/>
            <person name="Furtado A."/>
            <person name="Henry R.J."/>
            <person name="Mitter N."/>
        </authorList>
    </citation>
    <scope>NUCLEOTIDE SEQUENCE [LARGE SCALE GENOMIC DNA]</scope>
    <source>
        <strain evidence="2">cv. Hass</strain>
    </source>
</reference>
<evidence type="ECO:0000313" key="2">
    <source>
        <dbReference type="Proteomes" id="UP001234297"/>
    </source>
</evidence>
<keyword evidence="2" id="KW-1185">Reference proteome</keyword>
<accession>A0ACC2KN74</accession>
<dbReference type="Proteomes" id="UP001234297">
    <property type="component" value="Chromosome 10"/>
</dbReference>
<proteinExistence type="predicted"/>
<gene>
    <name evidence="1" type="ORF">MRB53_030953</name>
</gene>
<comment type="caution">
    <text evidence="1">The sequence shown here is derived from an EMBL/GenBank/DDBJ whole genome shotgun (WGS) entry which is preliminary data.</text>
</comment>